<evidence type="ECO:0000313" key="2">
    <source>
        <dbReference type="Proteomes" id="UP000318590"/>
    </source>
</evidence>
<dbReference type="EMBL" id="VFSV01000024">
    <property type="protein sequence ID" value="TRD17357.1"/>
    <property type="molecule type" value="Genomic_DNA"/>
</dbReference>
<evidence type="ECO:0000313" key="1">
    <source>
        <dbReference type="EMBL" id="TRD17357.1"/>
    </source>
</evidence>
<sequence length="246" mass="26653">MTDFSTLPGDLYSVVNASGRGTPVEIPAQFPTCHADDEGLDHTAVVYDPDAFCDDSSGPERAAERFPTEKVAAQALEHTALPLTAETVTLDFEDLSGIAQLSAEYRGLTWTNFYHFDTSDPTSSSYGAHFGATSGTMSLYNGSGQSASVQSPDPADDFDFISANFTATLLGGWELKVSAYDDGVLVGQEVITMEHGNPVFWEFGPEFESVDEVVFAPELATGVGFNVWFYEMDDMTIVPHDGYDMM</sequence>
<dbReference type="OrthoDB" id="7759198at2"/>
<dbReference type="AlphaFoldDB" id="A0A547PT88"/>
<accession>A0A547PT88</accession>
<reference evidence="1 2" key="1">
    <citation type="submission" date="2019-06" db="EMBL/GenBank/DDBJ databases">
        <title>Paenimaribius caenipelagi gen. nov., sp. nov., isolated from a tidal flat.</title>
        <authorList>
            <person name="Yoon J.-H."/>
        </authorList>
    </citation>
    <scope>NUCLEOTIDE SEQUENCE [LARGE SCALE GENOMIC DNA]</scope>
    <source>
        <strain evidence="1 2">JBTF-M29</strain>
    </source>
</reference>
<organism evidence="1 2">
    <name type="scientific">Palleronia caenipelagi</name>
    <dbReference type="NCBI Taxonomy" id="2489174"/>
    <lineage>
        <taxon>Bacteria</taxon>
        <taxon>Pseudomonadati</taxon>
        <taxon>Pseudomonadota</taxon>
        <taxon>Alphaproteobacteria</taxon>
        <taxon>Rhodobacterales</taxon>
        <taxon>Roseobacteraceae</taxon>
        <taxon>Palleronia</taxon>
    </lineage>
</organism>
<name>A0A547PT88_9RHOB</name>
<protein>
    <submittedName>
        <fullName evidence="1">Uncharacterized protein</fullName>
    </submittedName>
</protein>
<dbReference type="RefSeq" id="WP_142835261.1">
    <property type="nucleotide sequence ID" value="NZ_VFSV01000024.1"/>
</dbReference>
<keyword evidence="2" id="KW-1185">Reference proteome</keyword>
<comment type="caution">
    <text evidence="1">The sequence shown here is derived from an EMBL/GenBank/DDBJ whole genome shotgun (WGS) entry which is preliminary data.</text>
</comment>
<gene>
    <name evidence="1" type="ORF">FEV53_13025</name>
</gene>
<proteinExistence type="predicted"/>
<dbReference type="Proteomes" id="UP000318590">
    <property type="component" value="Unassembled WGS sequence"/>
</dbReference>